<organism evidence="8 9">
    <name type="scientific">Sulfurihydrogenibium yellowstonense SS-5</name>
    <dbReference type="NCBI Taxonomy" id="432331"/>
    <lineage>
        <taxon>Bacteria</taxon>
        <taxon>Pseudomonadati</taxon>
        <taxon>Aquificota</taxon>
        <taxon>Aquificia</taxon>
        <taxon>Aquificales</taxon>
        <taxon>Hydrogenothermaceae</taxon>
        <taxon>Sulfurihydrogenibium</taxon>
    </lineage>
</organism>
<feature type="transmembrane region" description="Helical" evidence="7">
    <location>
        <begin position="6"/>
        <end position="33"/>
    </location>
</feature>
<feature type="transmembrane region" description="Helical" evidence="7">
    <location>
        <begin position="86"/>
        <end position="103"/>
    </location>
</feature>
<dbReference type="HAMAP" id="MF_01147">
    <property type="entry name" value="Lgt"/>
    <property type="match status" value="1"/>
</dbReference>
<keyword evidence="8" id="KW-0328">Glycosyltransferase</keyword>
<comment type="similarity">
    <text evidence="1 7">Belongs to the Lgt family.</text>
</comment>
<accession>C4FHQ2</accession>
<protein>
    <recommendedName>
        <fullName evidence="7">Phosphatidylglycerol--prolipoprotein diacylglyceryl transferase</fullName>
        <ecNumber evidence="7">2.5.1.145</ecNumber>
    </recommendedName>
</protein>
<keyword evidence="2 7" id="KW-1003">Cell membrane</keyword>
<keyword evidence="4 7" id="KW-0812">Transmembrane</keyword>
<keyword evidence="3 7" id="KW-0808">Transferase</keyword>
<name>C4FHQ2_9AQUI</name>
<comment type="caution">
    <text evidence="8">The sequence shown here is derived from an EMBL/GenBank/DDBJ whole genome shotgun (WGS) entry which is preliminary data.</text>
</comment>
<dbReference type="PANTHER" id="PTHR30589">
    <property type="entry name" value="PROLIPOPROTEIN DIACYLGLYCERYL TRANSFERASE"/>
    <property type="match status" value="1"/>
</dbReference>
<reference evidence="8 9" key="1">
    <citation type="submission" date="2009-04" db="EMBL/GenBank/DDBJ databases">
        <authorList>
            <person name="Reysenbach A.-L."/>
            <person name="Heidelberg J.F."/>
            <person name="Nelson W.C."/>
        </authorList>
    </citation>
    <scope>NUCLEOTIDE SEQUENCE [LARGE SCALE GENOMIC DNA]</scope>
    <source>
        <strain evidence="8 9">SS-5</strain>
    </source>
</reference>
<dbReference type="NCBIfam" id="TIGR00544">
    <property type="entry name" value="lgt"/>
    <property type="match status" value="1"/>
</dbReference>
<comment type="pathway">
    <text evidence="7">Protein modification; lipoprotein biosynthesis (diacylglyceryl transfer).</text>
</comment>
<comment type="catalytic activity">
    <reaction evidence="7">
        <text>L-cysteinyl-[prolipoprotein] + a 1,2-diacyl-sn-glycero-3-phospho-(1'-sn-glycerol) = an S-1,2-diacyl-sn-glyceryl-L-cysteinyl-[prolipoprotein] + sn-glycerol 1-phosphate + H(+)</text>
        <dbReference type="Rhea" id="RHEA:56712"/>
        <dbReference type="Rhea" id="RHEA-COMP:14679"/>
        <dbReference type="Rhea" id="RHEA-COMP:14680"/>
        <dbReference type="ChEBI" id="CHEBI:15378"/>
        <dbReference type="ChEBI" id="CHEBI:29950"/>
        <dbReference type="ChEBI" id="CHEBI:57685"/>
        <dbReference type="ChEBI" id="CHEBI:64716"/>
        <dbReference type="ChEBI" id="CHEBI:140658"/>
        <dbReference type="EC" id="2.5.1.145"/>
    </reaction>
</comment>
<dbReference type="GO" id="GO:0042158">
    <property type="term" value="P:lipoprotein biosynthetic process"/>
    <property type="evidence" value="ECO:0007669"/>
    <property type="project" value="UniProtKB-UniRule"/>
</dbReference>
<feature type="transmembrane region" description="Helical" evidence="7">
    <location>
        <begin position="201"/>
        <end position="219"/>
    </location>
</feature>
<keyword evidence="5 7" id="KW-1133">Transmembrane helix</keyword>
<sequence>MFPDLISIGGITIHTYGVLTAIGLIVGFYVGLYHAKKEGINEKDYENAFILIVLGGIVGARIAYIIEHREDFTSFLDFFAIWNGGIDWFGGFLGGLAAAILFLKYKNISILKFGDVAGVSIPIGHFFGRLGCTSAGCCYGKPVPPDSPLRDIAIIFPNNPHCLAPKGIPLYPTQPAEAIGNLLIFAILFFTYKKKAFDGQILSLYLILYGSLRFLLEFWRGVTPPLPYIGLTWNQIITLSMVLSGIALFFYMKKKYAKSV</sequence>
<gene>
    <name evidence="7 8" type="primary">lgt</name>
    <name evidence="8" type="ORF">SULYE_0080</name>
</gene>
<evidence type="ECO:0000256" key="2">
    <source>
        <dbReference type="ARBA" id="ARBA00022475"/>
    </source>
</evidence>
<dbReference type="Pfam" id="PF01790">
    <property type="entry name" value="LGT"/>
    <property type="match status" value="1"/>
</dbReference>
<proteinExistence type="inferred from homology"/>
<keyword evidence="8" id="KW-0449">Lipoprotein</keyword>
<dbReference type="GO" id="GO:0005886">
    <property type="term" value="C:plasma membrane"/>
    <property type="evidence" value="ECO:0007669"/>
    <property type="project" value="UniProtKB-SubCell"/>
</dbReference>
<evidence type="ECO:0000313" key="9">
    <source>
        <dbReference type="Proteomes" id="UP000005540"/>
    </source>
</evidence>
<dbReference type="InterPro" id="IPR001640">
    <property type="entry name" value="Lgt"/>
</dbReference>
<keyword evidence="6 7" id="KW-0472">Membrane</keyword>
<dbReference type="PANTHER" id="PTHR30589:SF0">
    <property type="entry name" value="PHOSPHATIDYLGLYCEROL--PROLIPOPROTEIN DIACYLGLYCERYL TRANSFERASE"/>
    <property type="match status" value="1"/>
</dbReference>
<evidence type="ECO:0000256" key="1">
    <source>
        <dbReference type="ARBA" id="ARBA00007150"/>
    </source>
</evidence>
<keyword evidence="9" id="KW-1185">Reference proteome</keyword>
<evidence type="ECO:0000256" key="4">
    <source>
        <dbReference type="ARBA" id="ARBA00022692"/>
    </source>
</evidence>
<evidence type="ECO:0000256" key="7">
    <source>
        <dbReference type="HAMAP-Rule" id="MF_01147"/>
    </source>
</evidence>
<evidence type="ECO:0000256" key="5">
    <source>
        <dbReference type="ARBA" id="ARBA00022989"/>
    </source>
</evidence>
<comment type="function">
    <text evidence="7">Catalyzes the transfer of the diacylglyceryl group from phosphatidylglycerol to the sulfhydryl group of the N-terminal cysteine of a prolipoprotein, the first step in the formation of mature lipoproteins.</text>
</comment>
<feature type="transmembrane region" description="Helical" evidence="7">
    <location>
        <begin position="45"/>
        <end position="66"/>
    </location>
</feature>
<dbReference type="EC" id="2.5.1.145" evidence="7"/>
<evidence type="ECO:0000256" key="6">
    <source>
        <dbReference type="ARBA" id="ARBA00023136"/>
    </source>
</evidence>
<feature type="binding site" evidence="7">
    <location>
        <position position="129"/>
    </location>
    <ligand>
        <name>a 1,2-diacyl-sn-glycero-3-phospho-(1'-sn-glycerol)</name>
        <dbReference type="ChEBI" id="CHEBI:64716"/>
    </ligand>
</feature>
<feature type="transmembrane region" description="Helical" evidence="7">
    <location>
        <begin position="231"/>
        <end position="251"/>
    </location>
</feature>
<comment type="subcellular location">
    <subcellularLocation>
        <location evidence="7">Cell membrane</location>
        <topology evidence="7">Multi-pass membrane protein</topology>
    </subcellularLocation>
</comment>
<dbReference type="OrthoDB" id="871140at2"/>
<dbReference type="RefSeq" id="WP_007545453.1">
    <property type="nucleotide sequence ID" value="NZ_ABZS01000004.1"/>
</dbReference>
<dbReference type="UniPathway" id="UPA00664"/>
<evidence type="ECO:0000256" key="3">
    <source>
        <dbReference type="ARBA" id="ARBA00022679"/>
    </source>
</evidence>
<dbReference type="EMBL" id="ABZS01000004">
    <property type="protein sequence ID" value="EEP61406.1"/>
    <property type="molecule type" value="Genomic_DNA"/>
</dbReference>
<dbReference type="Proteomes" id="UP000005540">
    <property type="component" value="Unassembled WGS sequence"/>
</dbReference>
<dbReference type="GO" id="GO:0008961">
    <property type="term" value="F:phosphatidylglycerol-prolipoprotein diacylglyceryl transferase activity"/>
    <property type="evidence" value="ECO:0007669"/>
    <property type="project" value="UniProtKB-UniRule"/>
</dbReference>
<evidence type="ECO:0000313" key="8">
    <source>
        <dbReference type="EMBL" id="EEP61406.1"/>
    </source>
</evidence>
<dbReference type="AlphaFoldDB" id="C4FHQ2"/>